<reference evidence="2 3" key="2">
    <citation type="journal article" date="2016" name="J. Biotechnol.">
        <title>Complete genome sequence of Arthrobacter alpinus ERGS4:06, a yellow pigmented bacterium tolerant to cold and radiations isolated from Sikkim Himalaya.</title>
        <authorList>
            <person name="Kumar R."/>
            <person name="Singh D."/>
            <person name="Swarnkar M.K."/>
            <person name="Singh A.K."/>
            <person name="Kumar S."/>
        </authorList>
    </citation>
    <scope>NUCLEOTIDE SEQUENCE [LARGE SCALE GENOMIC DNA]</scope>
    <source>
        <strain evidence="2 3">ERGS4:06</strain>
    </source>
</reference>
<dbReference type="InterPro" id="IPR042099">
    <property type="entry name" value="ANL_N_sf"/>
</dbReference>
<dbReference type="InterPro" id="IPR050237">
    <property type="entry name" value="ATP-dep_AMP-bd_enzyme"/>
</dbReference>
<dbReference type="EMBL" id="CP013200">
    <property type="protein sequence ID" value="ALO66951.1"/>
    <property type="molecule type" value="Genomic_DNA"/>
</dbReference>
<dbReference type="RefSeq" id="WP_062288751.1">
    <property type="nucleotide sequence ID" value="NZ_CP013200.1"/>
</dbReference>
<dbReference type="PANTHER" id="PTHR43767:SF10">
    <property type="entry name" value="SURFACTIN SYNTHASE SUBUNIT 1"/>
    <property type="match status" value="1"/>
</dbReference>
<organism evidence="2 3">
    <name type="scientific">Arthrobacter alpinus</name>
    <dbReference type="NCBI Taxonomy" id="656366"/>
    <lineage>
        <taxon>Bacteria</taxon>
        <taxon>Bacillati</taxon>
        <taxon>Actinomycetota</taxon>
        <taxon>Actinomycetes</taxon>
        <taxon>Micrococcales</taxon>
        <taxon>Micrococcaceae</taxon>
        <taxon>Arthrobacter</taxon>
    </lineage>
</organism>
<evidence type="ECO:0000259" key="1">
    <source>
        <dbReference type="Pfam" id="PF00501"/>
    </source>
</evidence>
<dbReference type="SUPFAM" id="SSF56801">
    <property type="entry name" value="Acetyl-CoA synthetase-like"/>
    <property type="match status" value="1"/>
</dbReference>
<dbReference type="Pfam" id="PF00501">
    <property type="entry name" value="AMP-binding"/>
    <property type="match status" value="1"/>
</dbReference>
<proteinExistence type="predicted"/>
<dbReference type="Proteomes" id="UP000059574">
    <property type="component" value="Chromosome"/>
</dbReference>
<dbReference type="InterPro" id="IPR045851">
    <property type="entry name" value="AMP-bd_C_sf"/>
</dbReference>
<dbReference type="Gene3D" id="3.30.300.30">
    <property type="match status" value="1"/>
</dbReference>
<evidence type="ECO:0000313" key="2">
    <source>
        <dbReference type="EMBL" id="ALO66951.1"/>
    </source>
</evidence>
<reference evidence="3" key="1">
    <citation type="submission" date="2015-11" db="EMBL/GenBank/DDBJ databases">
        <authorList>
            <person name="Kumar R."/>
            <person name="Singh D."/>
            <person name="Swarnkar M.K."/>
            <person name="Singh A.K."/>
            <person name="Kumar S."/>
        </authorList>
    </citation>
    <scope>NUCLEOTIDE SEQUENCE [LARGE SCALE GENOMIC DNA]</scope>
    <source>
        <strain evidence="3">ERGS4:06</strain>
    </source>
</reference>
<dbReference type="InterPro" id="IPR000873">
    <property type="entry name" value="AMP-dep_synth/lig_dom"/>
</dbReference>
<dbReference type="Gene3D" id="3.40.50.12780">
    <property type="entry name" value="N-terminal domain of ligase-like"/>
    <property type="match status" value="1"/>
</dbReference>
<feature type="domain" description="AMP-dependent synthetase/ligase" evidence="1">
    <location>
        <begin position="8"/>
        <end position="78"/>
    </location>
</feature>
<gene>
    <name evidence="2" type="ORF">AS189_11160</name>
</gene>
<dbReference type="PANTHER" id="PTHR43767">
    <property type="entry name" value="LONG-CHAIN-FATTY-ACID--COA LIGASE"/>
    <property type="match status" value="1"/>
</dbReference>
<protein>
    <recommendedName>
        <fullName evidence="1">AMP-dependent synthetase/ligase domain-containing protein</fullName>
    </recommendedName>
</protein>
<dbReference type="AlphaFoldDB" id="A0A0S2M0L1"/>
<sequence>MAQHWAPNAVIHQYYGAAELGFVAATTLEPAVSPRDSDGVGRAFPGVQLSIRDGRGRPVRAGELGSVCVKSPYVCSGYAWGEDGLAFSELGTGGWYTVHDQGSLDQHGVLHLAGRASDMILCSGANVYPHAVEQALRRTGRSSSTELDVIVAGLPDPVRGHLVIAAFRPAAHGSGRNHGGTIDDAVAILRTGAAGLPASHRPSHYYELAELPLTGSGKISRAVLIQWIVKGDPRVQRRW</sequence>
<name>A0A0S2M0L1_9MICC</name>
<evidence type="ECO:0000313" key="3">
    <source>
        <dbReference type="Proteomes" id="UP000059574"/>
    </source>
</evidence>
<accession>A0A0S2M0L1</accession>